<proteinExistence type="predicted"/>
<dbReference type="InterPro" id="IPR007112">
    <property type="entry name" value="Expansin/allergen_DPBB_dom"/>
</dbReference>
<dbReference type="EMBL" id="OZ034813">
    <property type="protein sequence ID" value="CAL1353011.1"/>
    <property type="molecule type" value="Genomic_DNA"/>
</dbReference>
<dbReference type="PANTHER" id="PTHR47295">
    <property type="entry name" value="EG45-LIKE DOMAIN CONTAINING PROTEIN 1-RELATED"/>
    <property type="match status" value="1"/>
</dbReference>
<protein>
    <recommendedName>
        <fullName evidence="2">Expansin-like EG45 domain-containing protein</fullName>
    </recommendedName>
</protein>
<keyword evidence="4" id="KW-1185">Reference proteome</keyword>
<dbReference type="AlphaFoldDB" id="A0AAV2CAY7"/>
<dbReference type="PANTHER" id="PTHR47295:SF2">
    <property type="entry name" value="EG45-LIKE DOMAIN CONTAINING PROTEIN 1-RELATED"/>
    <property type="match status" value="1"/>
</dbReference>
<dbReference type="PROSITE" id="PS50842">
    <property type="entry name" value="EXPANSIN_EG45"/>
    <property type="match status" value="1"/>
</dbReference>
<organism evidence="3 4">
    <name type="scientific">Linum trigynum</name>
    <dbReference type="NCBI Taxonomy" id="586398"/>
    <lineage>
        <taxon>Eukaryota</taxon>
        <taxon>Viridiplantae</taxon>
        <taxon>Streptophyta</taxon>
        <taxon>Embryophyta</taxon>
        <taxon>Tracheophyta</taxon>
        <taxon>Spermatophyta</taxon>
        <taxon>Magnoliopsida</taxon>
        <taxon>eudicotyledons</taxon>
        <taxon>Gunneridae</taxon>
        <taxon>Pentapetalae</taxon>
        <taxon>rosids</taxon>
        <taxon>fabids</taxon>
        <taxon>Malpighiales</taxon>
        <taxon>Linaceae</taxon>
        <taxon>Linum</taxon>
    </lineage>
</organism>
<dbReference type="Pfam" id="PF03330">
    <property type="entry name" value="DPBB_1"/>
    <property type="match status" value="1"/>
</dbReference>
<evidence type="ECO:0000256" key="1">
    <source>
        <dbReference type="SAM" id="SignalP"/>
    </source>
</evidence>
<name>A0AAV2CAY7_9ROSI</name>
<feature type="domain" description="Expansin-like EG45" evidence="2">
    <location>
        <begin position="36"/>
        <end position="139"/>
    </location>
</feature>
<gene>
    <name evidence="3" type="ORF">LTRI10_LOCUS940</name>
</gene>
<reference evidence="3 4" key="1">
    <citation type="submission" date="2024-04" db="EMBL/GenBank/DDBJ databases">
        <authorList>
            <person name="Fracassetti M."/>
        </authorList>
    </citation>
    <scope>NUCLEOTIDE SEQUENCE [LARGE SCALE GENOMIC DNA]</scope>
</reference>
<keyword evidence="1" id="KW-0732">Signal</keyword>
<dbReference type="Gene3D" id="2.40.40.10">
    <property type="entry name" value="RlpA-like domain"/>
    <property type="match status" value="1"/>
</dbReference>
<dbReference type="InterPro" id="IPR036908">
    <property type="entry name" value="RlpA-like_sf"/>
</dbReference>
<sequence>MATKVINSPLPATAALLAAVSLICIMLLADVAAAEPGTAGFFVPRSAATACPGKKGLGKLVAAADIRVFQRGKACKQRFEVTCTGAGCKKGKKVVVQIVDTCTPSKKNPCQTLTLSKAAFNAIANPNAGVVSVNFNQLK</sequence>
<dbReference type="SMART" id="SM00837">
    <property type="entry name" value="DPBB_1"/>
    <property type="match status" value="1"/>
</dbReference>
<feature type="signal peptide" evidence="1">
    <location>
        <begin position="1"/>
        <end position="34"/>
    </location>
</feature>
<dbReference type="GO" id="GO:0048046">
    <property type="term" value="C:apoplast"/>
    <property type="evidence" value="ECO:0007669"/>
    <property type="project" value="InterPro"/>
</dbReference>
<dbReference type="InterPro" id="IPR044206">
    <property type="entry name" value="EGC1/2"/>
</dbReference>
<feature type="chain" id="PRO_5043819347" description="Expansin-like EG45 domain-containing protein" evidence="1">
    <location>
        <begin position="35"/>
        <end position="139"/>
    </location>
</feature>
<dbReference type="SUPFAM" id="SSF50685">
    <property type="entry name" value="Barwin-like endoglucanases"/>
    <property type="match status" value="1"/>
</dbReference>
<dbReference type="GO" id="GO:0009627">
    <property type="term" value="P:systemic acquired resistance"/>
    <property type="evidence" value="ECO:0007669"/>
    <property type="project" value="InterPro"/>
</dbReference>
<evidence type="ECO:0000259" key="2">
    <source>
        <dbReference type="PROSITE" id="PS50842"/>
    </source>
</evidence>
<evidence type="ECO:0000313" key="3">
    <source>
        <dbReference type="EMBL" id="CAL1353011.1"/>
    </source>
</evidence>
<dbReference type="InterPro" id="IPR009009">
    <property type="entry name" value="RlpA-like_DPBB"/>
</dbReference>
<dbReference type="Proteomes" id="UP001497516">
    <property type="component" value="Chromosome 1"/>
</dbReference>
<evidence type="ECO:0000313" key="4">
    <source>
        <dbReference type="Proteomes" id="UP001497516"/>
    </source>
</evidence>
<accession>A0AAV2CAY7</accession>
<dbReference type="CDD" id="cd22269">
    <property type="entry name" value="DPBB_EG45-like"/>
    <property type="match status" value="1"/>
</dbReference>